<dbReference type="Pfam" id="PF04762">
    <property type="entry name" value="Beta-prop_ELP1_1st"/>
    <property type="match status" value="2"/>
</dbReference>
<evidence type="ECO:0000256" key="1">
    <source>
        <dbReference type="ARBA" id="ARBA00005043"/>
    </source>
</evidence>
<evidence type="ECO:0000256" key="3">
    <source>
        <dbReference type="ARBA" id="ARBA00022490"/>
    </source>
</evidence>
<evidence type="ECO:0000259" key="9">
    <source>
        <dbReference type="Pfam" id="PF23797"/>
    </source>
</evidence>
<dbReference type="InterPro" id="IPR056167">
    <property type="entry name" value="A-sol_ELP1"/>
</dbReference>
<feature type="compositionally biased region" description="Polar residues" evidence="7">
    <location>
        <begin position="1138"/>
        <end position="1150"/>
    </location>
</feature>
<dbReference type="GO" id="GO:0005634">
    <property type="term" value="C:nucleus"/>
    <property type="evidence" value="ECO:0007669"/>
    <property type="project" value="UniProtKB-SubCell"/>
</dbReference>
<sequence length="1286" mass="146749">MKNLILSQQQTLQLSNPPQLSTLVEYQSYIAVYDNDVLAQIESVAESQTPKLRRLCKLSEHIPTLSLPILSLQYIPESHSTCLIDSAGNIILFSLDDQTIELVGELEGGVLSAKWSPDGEVLILITKQNRTVLAMHSGFEELFEETLEKELSPMVGGAQQPADVHDNPQITWRADGQFFAINSRDSKDGKNYIRVWSRDGDLISKSESKVEGLGSLLSYRPSGEIIASHQYLEGRNETRILFLEKNGLQHYDFVLSKGEKTNVHFLQWNSDSDLLCVHKSSPNDPDGHSQLQLWFRSNYHWYLKHQISFSTDNFPQMIWWEPEMSPFRLHVSAKSGLYHIYDFMWVHTTSPGTTEDNPMVVAVIDGAELKLTPMRYALVPPPMSTAKIVLENDPIIDVSMSANHLFVLGCSGQVHVFEFNKGQKRPPKFGLPPTKVGTFSVFGKHSDHGTGFVPRHLTAVSDTTVFLAMSNEGDPQEGGEYLRIFQKDGSQSTGSDLTNWIEKRSVVYNERILQIVHAEPSNRIYIETQSGEVHVQDFLGTVNHEHDISLPQPCPELSVCTFGEEEVLVGLTERGVLYFDNQVVASDCSSLAIHDAFLLFTTFSHYMRIIPRSRSLSDAVDIGSSLPGTNTYDETCRVVERGAVLVCAVPKDIRVVLQMPRGNLEGIYPRALVLSHVNYLLHREDYKLAFHNVRKYKIDMDFMIDQNPEKFETNVEKFIRALDNVNDVNLFLTNISNEIVTLSKYREYVNEDQHQNIVWSDKNQADINYSPPMDPNKVNRLVSLFRETLRRIDPHRYVTSILTTFAKSRPPQLEEALQEILSIRERESQGTEPEGSALEALKYLTFLVNVNDLYGIALGMYDFSLVIMVAQQSQKDPKEYLPFLADLQKQEQHLRRYNIDYSLGKYARALTHLAAKEDNEEYFNLALKLVKDENLYHDSFTLFKDETHLSQLLEAYAENLEDNMEYEQAALTYMKCKDKKEAALRCFRLSGNYHYAFVLAKKLNISEKDMNELAERLAMVCQEKGDFLGASQILCQYLQEYEEAVRMLCRSQNWSEALRICYLYGKQDLVDEVVEMNADEEVDTRIEELEEQHQKLEKYVNRLSKLRQERKEEEEERRRKLDEGFDEDGLGDIDALSETGSMKSGMTQSSTYSGVSVFSTYSGLNKTRVARSKKKRSKLRKGSPFEEENLVKRLETLVPSAYIVQEVSQLLKLLIFLGESKSAGRIQAALSSLIQYALDERTEIEQEFTQPEIEGEIAKRITPKKVLDILGVKTTTEAFSWKVNVL</sequence>
<dbReference type="GO" id="GO:0005829">
    <property type="term" value="C:cytosol"/>
    <property type="evidence" value="ECO:0007669"/>
    <property type="project" value="TreeGrafter"/>
</dbReference>
<proteinExistence type="inferred from homology"/>
<dbReference type="Pfam" id="PF23797">
    <property type="entry name" value="Beta-prop_ELP1_2nd"/>
    <property type="match status" value="1"/>
</dbReference>
<evidence type="ECO:0000259" key="10">
    <source>
        <dbReference type="Pfam" id="PF23878"/>
    </source>
</evidence>
<feature type="domain" description="ELP1 three-helical bundle" evidence="12">
    <location>
        <begin position="1068"/>
        <end position="1236"/>
    </location>
</feature>
<evidence type="ECO:0000313" key="13">
    <source>
        <dbReference type="EMBL" id="CAD9077977.1"/>
    </source>
</evidence>
<comment type="function">
    <text evidence="6">Component of the elongator complex which is required for multiple tRNA modifications, including mcm5U (5-methoxycarbonylmethyl uridine), mcm5s2U (5-methoxycarbonylmethyl-2-thiouridine), and ncm5U (5-carbamoylmethyl uridine). The elongator complex catalyzes formation of carboxymethyluridine in the wobble base at position 34 in tRNAs.</text>
</comment>
<evidence type="ECO:0000256" key="5">
    <source>
        <dbReference type="ARBA" id="ARBA00029535"/>
    </source>
</evidence>
<dbReference type="InterPro" id="IPR056169">
    <property type="entry name" value="HB_ELP1"/>
</dbReference>
<protein>
    <recommendedName>
        <fullName evidence="5 6">Elongator complex protein 1</fullName>
    </recommendedName>
</protein>
<dbReference type="Pfam" id="PF23878">
    <property type="entry name" value="TPR_ELP1"/>
    <property type="match status" value="1"/>
</dbReference>
<dbReference type="Gene3D" id="1.25.40.470">
    <property type="match status" value="1"/>
</dbReference>
<dbReference type="InterPro" id="IPR015943">
    <property type="entry name" value="WD40/YVTN_repeat-like_dom_sf"/>
</dbReference>
<dbReference type="Gene3D" id="2.130.10.10">
    <property type="entry name" value="YVTN repeat-like/Quinoprotein amine dehydrogenase"/>
    <property type="match status" value="1"/>
</dbReference>
<keyword evidence="3 6" id="KW-0963">Cytoplasm</keyword>
<dbReference type="InterPro" id="IPR056166">
    <property type="entry name" value="TPR_ELP1"/>
</dbReference>
<dbReference type="SUPFAM" id="SSF69322">
    <property type="entry name" value="Tricorn protease domain 2"/>
    <property type="match status" value="1"/>
</dbReference>
<accession>A0A7S1PEA9</accession>
<dbReference type="PIRSF" id="PIRSF017233">
    <property type="entry name" value="IKAP"/>
    <property type="match status" value="1"/>
</dbReference>
<keyword evidence="6" id="KW-0539">Nucleus</keyword>
<dbReference type="InterPro" id="IPR056165">
    <property type="entry name" value="Beta-prop_ELP1_2nd"/>
</dbReference>
<evidence type="ECO:0000259" key="12">
    <source>
        <dbReference type="Pfam" id="PF23936"/>
    </source>
</evidence>
<dbReference type="PANTHER" id="PTHR12747">
    <property type="entry name" value="ELONGATOR COMPLEX PROTEIN 1"/>
    <property type="match status" value="1"/>
</dbReference>
<dbReference type="InterPro" id="IPR006849">
    <property type="entry name" value="Elp1"/>
</dbReference>
<evidence type="ECO:0000259" key="8">
    <source>
        <dbReference type="Pfam" id="PF04762"/>
    </source>
</evidence>
<gene>
    <name evidence="13" type="ORF">PCOS0759_LOCUS1209</name>
</gene>
<feature type="domain" description="ELP1 N-terminal second beta-propeller" evidence="9">
    <location>
        <begin position="363"/>
        <end position="646"/>
    </location>
</feature>
<dbReference type="UniPathway" id="UPA00988"/>
<evidence type="ECO:0000256" key="2">
    <source>
        <dbReference type="ARBA" id="ARBA00006086"/>
    </source>
</evidence>
<evidence type="ECO:0000256" key="7">
    <source>
        <dbReference type="SAM" id="MobiDB-lite"/>
    </source>
</evidence>
<feature type="compositionally biased region" description="Basic and acidic residues" evidence="7">
    <location>
        <begin position="1107"/>
        <end position="1123"/>
    </location>
</feature>
<organism evidence="13">
    <name type="scientific">Percolomonas cosmopolitus</name>
    <dbReference type="NCBI Taxonomy" id="63605"/>
    <lineage>
        <taxon>Eukaryota</taxon>
        <taxon>Discoba</taxon>
        <taxon>Heterolobosea</taxon>
        <taxon>Tetramitia</taxon>
        <taxon>Eutetramitia</taxon>
        <taxon>Percolomonadidae</taxon>
        <taxon>Percolomonas</taxon>
    </lineage>
</organism>
<evidence type="ECO:0000256" key="4">
    <source>
        <dbReference type="ARBA" id="ARBA00022694"/>
    </source>
</evidence>
<dbReference type="Pfam" id="PF23925">
    <property type="entry name" value="A-sol_ELP1"/>
    <property type="match status" value="1"/>
</dbReference>
<dbReference type="PANTHER" id="PTHR12747:SF0">
    <property type="entry name" value="ELONGATOR COMPLEX PROTEIN 1"/>
    <property type="match status" value="1"/>
</dbReference>
<feature type="domain" description="ELP1 alpha-solenoid" evidence="11">
    <location>
        <begin position="670"/>
        <end position="887"/>
    </location>
</feature>
<comment type="subcellular location">
    <subcellularLocation>
        <location evidence="6">Cytoplasm</location>
    </subcellularLocation>
    <subcellularLocation>
        <location evidence="6">Nucleus</location>
    </subcellularLocation>
</comment>
<comment type="pathway">
    <text evidence="1">tRNA modification; 5-methoxycarbonylmethyl-2-thiouridine-tRNA biosynthesis.</text>
</comment>
<evidence type="ECO:0000256" key="6">
    <source>
        <dbReference type="PIRNR" id="PIRNR017233"/>
    </source>
</evidence>
<dbReference type="Pfam" id="PF23936">
    <property type="entry name" value="HB_ELP1"/>
    <property type="match status" value="1"/>
</dbReference>
<feature type="domain" description="ELP1 first N-terminal beta-propeller" evidence="8">
    <location>
        <begin position="165"/>
        <end position="323"/>
    </location>
</feature>
<name>A0A7S1PEA9_9EUKA</name>
<feature type="domain" description="ELP1 TPR" evidence="10">
    <location>
        <begin position="895"/>
        <end position="1059"/>
    </location>
</feature>
<feature type="region of interest" description="Disordered" evidence="7">
    <location>
        <begin position="1107"/>
        <end position="1150"/>
    </location>
</feature>
<dbReference type="GO" id="GO:0033588">
    <property type="term" value="C:elongator holoenzyme complex"/>
    <property type="evidence" value="ECO:0007669"/>
    <property type="project" value="InterPro"/>
</dbReference>
<comment type="similarity">
    <text evidence="2 6">Belongs to the ELP1/IKA1 family.</text>
</comment>
<evidence type="ECO:0000259" key="11">
    <source>
        <dbReference type="Pfam" id="PF23925"/>
    </source>
</evidence>
<reference evidence="13" key="1">
    <citation type="submission" date="2021-01" db="EMBL/GenBank/DDBJ databases">
        <authorList>
            <person name="Corre E."/>
            <person name="Pelletier E."/>
            <person name="Niang G."/>
            <person name="Scheremetjew M."/>
            <person name="Finn R."/>
            <person name="Kale V."/>
            <person name="Holt S."/>
            <person name="Cochrane G."/>
            <person name="Meng A."/>
            <person name="Brown T."/>
            <person name="Cohen L."/>
        </authorList>
    </citation>
    <scope>NUCLEOTIDE SEQUENCE</scope>
    <source>
        <strain evidence="13">WS</strain>
    </source>
</reference>
<feature type="domain" description="ELP1 first N-terminal beta-propeller" evidence="8">
    <location>
        <begin position="1"/>
        <end position="151"/>
    </location>
</feature>
<dbReference type="GO" id="GO:0000049">
    <property type="term" value="F:tRNA binding"/>
    <property type="evidence" value="ECO:0007669"/>
    <property type="project" value="TreeGrafter"/>
</dbReference>
<dbReference type="EMBL" id="HBGD01001477">
    <property type="protein sequence ID" value="CAD9077977.1"/>
    <property type="molecule type" value="Transcribed_RNA"/>
</dbReference>
<dbReference type="GO" id="GO:0002926">
    <property type="term" value="P:tRNA wobble base 5-methoxycarbonylmethyl-2-thiouridinylation"/>
    <property type="evidence" value="ECO:0007669"/>
    <property type="project" value="TreeGrafter"/>
</dbReference>
<dbReference type="InterPro" id="IPR056164">
    <property type="entry name" value="Beta-prop_ELP1_1st"/>
</dbReference>
<keyword evidence="4" id="KW-0819">tRNA processing</keyword>